<dbReference type="Pfam" id="PF07992">
    <property type="entry name" value="Pyr_redox_2"/>
    <property type="match status" value="1"/>
</dbReference>
<gene>
    <name evidence="12" type="ORF">MRX98_01305</name>
</gene>
<evidence type="ECO:0000259" key="11">
    <source>
        <dbReference type="Pfam" id="PF07992"/>
    </source>
</evidence>
<keyword evidence="5" id="KW-0288">FMN</keyword>
<dbReference type="InterPro" id="IPR013785">
    <property type="entry name" value="Aldolase_TIM"/>
</dbReference>
<dbReference type="Pfam" id="PF00724">
    <property type="entry name" value="Oxidored_FMN"/>
    <property type="match status" value="1"/>
</dbReference>
<accession>A0AA41R1R3</accession>
<feature type="domain" description="FAD/NAD(P)-binding" evidence="11">
    <location>
        <begin position="392"/>
        <end position="617"/>
    </location>
</feature>
<keyword evidence="4" id="KW-0285">Flavoprotein</keyword>
<evidence type="ECO:0000256" key="9">
    <source>
        <dbReference type="ARBA" id="ARBA00023014"/>
    </source>
</evidence>
<evidence type="ECO:0000256" key="7">
    <source>
        <dbReference type="ARBA" id="ARBA00023002"/>
    </source>
</evidence>
<dbReference type="RefSeq" id="WP_246902334.1">
    <property type="nucleotide sequence ID" value="NZ_JALJRB010000001.1"/>
</dbReference>
<dbReference type="InterPro" id="IPR036188">
    <property type="entry name" value="FAD/NAD-bd_sf"/>
</dbReference>
<comment type="cofactor">
    <cofactor evidence="2">
        <name>[4Fe-4S] cluster</name>
        <dbReference type="ChEBI" id="CHEBI:49883"/>
    </cofactor>
</comment>
<organism evidence="12 13">
    <name type="scientific">Desulfatitalea alkaliphila</name>
    <dbReference type="NCBI Taxonomy" id="2929485"/>
    <lineage>
        <taxon>Bacteria</taxon>
        <taxon>Pseudomonadati</taxon>
        <taxon>Thermodesulfobacteriota</taxon>
        <taxon>Desulfobacteria</taxon>
        <taxon>Desulfobacterales</taxon>
        <taxon>Desulfosarcinaceae</taxon>
        <taxon>Desulfatitalea</taxon>
    </lineage>
</organism>
<dbReference type="InterPro" id="IPR051793">
    <property type="entry name" value="NADH:flavin_oxidoreductase"/>
</dbReference>
<keyword evidence="6" id="KW-0479">Metal-binding</keyword>
<evidence type="ECO:0000256" key="1">
    <source>
        <dbReference type="ARBA" id="ARBA00001917"/>
    </source>
</evidence>
<comment type="caution">
    <text evidence="12">The sequence shown here is derived from an EMBL/GenBank/DDBJ whole genome shotgun (WGS) entry which is preliminary data.</text>
</comment>
<sequence length="652" mass="70466">MKTLEHLLTPIRIKSLEIANRVVMPPMGTGLGNNDGTVSEANLAYLRRRARSGAGLYITEITEIDPLGAVTPSCLAIWDDKFIPGLRQMADIVHAAGGKIAMQLHHCGRESLYQTRKKTAVAPSALGSFMFGFIATPREMTIEEIQQTIRAFGDGARRAKAAGFDAVELHGAHGYLLMQFLSAFSNQRTDAYGGDFHARSRFMRECLAEVRRQVGEDFPISLRISGEEGLQGGYTIEDMLTIIPDLVAAGADLLHVSFGTHGRADKYIDTPNPSAPIEYEPGFKAHLARKIKAVAGVPVITVGRYTDPFLMDEVIARGDADLVAVGRQHLADPDFLINAREGRPEETFECLACNQGCIEREALEGKPVRCAINVETGQELIYPTQTAQTPRRVWVIGGGPAGLTAADEAARLGHKVTLFEKEAQIGGQIRYAENAPHKSAYGKWVRTLAARAAKRGVEVHTATEVTEAMINQGDPEVVILASGADKADCPAQGITMSVVCDAWQILNGEVAPRDDAVVIGGGLMGMETADFLCQQGIRNVTLVEMQAKPPVRPISAHGTMLHRRLAAAGARLMFGTTVERIEEGAVIVSTGGEEQRLAPVGQVIVAVGVTPRQALKEILVRKGIRHFVIGDAREPRRIIEATTEGADAAWQI</sequence>
<evidence type="ECO:0000313" key="12">
    <source>
        <dbReference type="EMBL" id="MCJ8499196.1"/>
    </source>
</evidence>
<dbReference type="InterPro" id="IPR001155">
    <property type="entry name" value="OxRdtase_FMN_N"/>
</dbReference>
<keyword evidence="8" id="KW-0408">Iron</keyword>
<reference evidence="12" key="1">
    <citation type="submission" date="2022-04" db="EMBL/GenBank/DDBJ databases">
        <title>Desulfatitalea alkaliphila sp. nov., a novel anaerobic sulfate-reducing bacterium isolated from terrestrial mud volcano, Taman Peninsula, Russia.</title>
        <authorList>
            <person name="Khomyakova M.A."/>
            <person name="Merkel A.Y."/>
            <person name="Slobodkin A.I."/>
        </authorList>
    </citation>
    <scope>NUCLEOTIDE SEQUENCE</scope>
    <source>
        <strain evidence="12">M08but</strain>
    </source>
</reference>
<evidence type="ECO:0000256" key="6">
    <source>
        <dbReference type="ARBA" id="ARBA00022723"/>
    </source>
</evidence>
<dbReference type="Gene3D" id="3.20.20.70">
    <property type="entry name" value="Aldolase class I"/>
    <property type="match status" value="1"/>
</dbReference>
<evidence type="ECO:0000256" key="3">
    <source>
        <dbReference type="ARBA" id="ARBA00011048"/>
    </source>
</evidence>
<dbReference type="PRINTS" id="PR00368">
    <property type="entry name" value="FADPNR"/>
</dbReference>
<dbReference type="GO" id="GO:0010181">
    <property type="term" value="F:FMN binding"/>
    <property type="evidence" value="ECO:0007669"/>
    <property type="project" value="InterPro"/>
</dbReference>
<dbReference type="InterPro" id="IPR023753">
    <property type="entry name" value="FAD/NAD-binding_dom"/>
</dbReference>
<dbReference type="PANTHER" id="PTHR42917">
    <property type="entry name" value="2,4-DIENOYL-COA REDUCTASE"/>
    <property type="match status" value="1"/>
</dbReference>
<protein>
    <submittedName>
        <fullName evidence="12">FAD-dependent oxidoreductase</fullName>
    </submittedName>
</protein>
<dbReference type="PANTHER" id="PTHR42917:SF2">
    <property type="entry name" value="2,4-DIENOYL-COA REDUCTASE [(2E)-ENOYL-COA-PRODUCING]"/>
    <property type="match status" value="1"/>
</dbReference>
<comment type="similarity">
    <text evidence="3">In the N-terminal section; belongs to the NADH:flavin oxidoreductase/NADH oxidase family.</text>
</comment>
<keyword evidence="7" id="KW-0560">Oxidoreductase</keyword>
<dbReference type="PRINTS" id="PR00469">
    <property type="entry name" value="PNDRDTASEII"/>
</dbReference>
<dbReference type="GO" id="GO:0016491">
    <property type="term" value="F:oxidoreductase activity"/>
    <property type="evidence" value="ECO:0007669"/>
    <property type="project" value="UniProtKB-KW"/>
</dbReference>
<dbReference type="GO" id="GO:0046872">
    <property type="term" value="F:metal ion binding"/>
    <property type="evidence" value="ECO:0007669"/>
    <property type="project" value="UniProtKB-KW"/>
</dbReference>
<dbReference type="Gene3D" id="3.40.50.720">
    <property type="entry name" value="NAD(P)-binding Rossmann-like Domain"/>
    <property type="match status" value="1"/>
</dbReference>
<name>A0AA41R1R3_9BACT</name>
<proteinExistence type="inferred from homology"/>
<dbReference type="GO" id="GO:0051536">
    <property type="term" value="F:iron-sulfur cluster binding"/>
    <property type="evidence" value="ECO:0007669"/>
    <property type="project" value="UniProtKB-KW"/>
</dbReference>
<keyword evidence="9" id="KW-0411">Iron-sulfur</keyword>
<dbReference type="SUPFAM" id="SSF51905">
    <property type="entry name" value="FAD/NAD(P)-binding domain"/>
    <property type="match status" value="1"/>
</dbReference>
<evidence type="ECO:0000256" key="4">
    <source>
        <dbReference type="ARBA" id="ARBA00022630"/>
    </source>
</evidence>
<evidence type="ECO:0000313" key="13">
    <source>
        <dbReference type="Proteomes" id="UP001165427"/>
    </source>
</evidence>
<dbReference type="Proteomes" id="UP001165427">
    <property type="component" value="Unassembled WGS sequence"/>
</dbReference>
<dbReference type="Gene3D" id="3.50.50.60">
    <property type="entry name" value="FAD/NAD(P)-binding domain"/>
    <property type="match status" value="1"/>
</dbReference>
<evidence type="ECO:0000256" key="8">
    <source>
        <dbReference type="ARBA" id="ARBA00023004"/>
    </source>
</evidence>
<dbReference type="AlphaFoldDB" id="A0AA41R1R3"/>
<keyword evidence="13" id="KW-1185">Reference proteome</keyword>
<evidence type="ECO:0000256" key="5">
    <source>
        <dbReference type="ARBA" id="ARBA00022643"/>
    </source>
</evidence>
<comment type="cofactor">
    <cofactor evidence="1">
        <name>FMN</name>
        <dbReference type="ChEBI" id="CHEBI:58210"/>
    </cofactor>
</comment>
<dbReference type="EMBL" id="JALJRB010000001">
    <property type="protein sequence ID" value="MCJ8499196.1"/>
    <property type="molecule type" value="Genomic_DNA"/>
</dbReference>
<dbReference type="CDD" id="cd02803">
    <property type="entry name" value="OYE_like_FMN_family"/>
    <property type="match status" value="1"/>
</dbReference>
<evidence type="ECO:0000256" key="2">
    <source>
        <dbReference type="ARBA" id="ARBA00001966"/>
    </source>
</evidence>
<evidence type="ECO:0000259" key="10">
    <source>
        <dbReference type="Pfam" id="PF00724"/>
    </source>
</evidence>
<feature type="domain" description="NADH:flavin oxidoreductase/NADH oxidase N-terminal" evidence="10">
    <location>
        <begin position="7"/>
        <end position="346"/>
    </location>
</feature>
<dbReference type="SUPFAM" id="SSF51395">
    <property type="entry name" value="FMN-linked oxidoreductases"/>
    <property type="match status" value="1"/>
</dbReference>